<dbReference type="InterPro" id="IPR039426">
    <property type="entry name" value="TonB-dep_rcpt-like"/>
</dbReference>
<dbReference type="Pfam" id="PF13715">
    <property type="entry name" value="CarbopepD_reg_2"/>
    <property type="match status" value="1"/>
</dbReference>
<dbReference type="RefSeq" id="WP_157479946.1">
    <property type="nucleotide sequence ID" value="NZ_CP046566.1"/>
</dbReference>
<keyword evidence="5 7" id="KW-0472">Membrane</keyword>
<dbReference type="Pfam" id="PF07715">
    <property type="entry name" value="Plug"/>
    <property type="match status" value="1"/>
</dbReference>
<keyword evidence="2 7" id="KW-0813">Transport</keyword>
<dbReference type="InterPro" id="IPR008969">
    <property type="entry name" value="CarboxyPept-like_regulatory"/>
</dbReference>
<sequence>MRKTVLLVLCFVIAVGQLIAQNRTLSGKITDENGAPLEGATVTVKGTKIAATSAADGAFSISAPTTAKALVVSFVGKATKEVNIGSSNTINVTLSAAGNDGLDEVVVVGYQTRRKRDEAGAISTVRAAQIENRPNASLDVALQGKAAGVLVQANNGIPGGAINVRIRGEGSINAGNQPLWIVDGVQLNTRNDAAFTQANPLSFLNPDDIESIDILKDAASAAIYGSNAANGVVIVTTKKGKSGKTKFNFNTYFGSVQPLKRLNMVNSQEYFQLRAEGVGNANNLPANNLAVKQNVLGTFRVPNAANMTNAQADSAIAALATYDWQDFAFQNGTIQNYELSASGGNDRSTFRVSMSHQDVETFVTKADFRRSALKVDLQNKATSKLTFSTSINLSTSFQNNPFATDGSFLGSPAFAASGIWPMNPIYNADGSYYGVPGQNPGSLMGVLNQNIIAVNDWNTGFTRTNQLVGNFRVDYKLASWLTWSNFAGLDYRLVQGKSVRDARTPDAFVRRGLVQTQSNWNTNTNLFTTLNFNKSFADKNSIDGVIGYEFRRENNETISATGDGFPSYQFVSLNNAANPVGVGEFFTGFRRNGVFGSINYSYDKKYLIGISGRYDGSSRFGQTERFGLFYGVKAAWNIDQEKFLINSKLISQLRLRIGYGTTGNDQIGNFDALGLYGSGGVYNGLAGLAFTQLPNPTLRWEINGTLNAGIDFAFFGNRINGSVEVYSKDTRNLLLRSACSANNRLWWIYLKHRFIA</sequence>
<dbReference type="NCBIfam" id="TIGR04057">
    <property type="entry name" value="SusC_RagA_signa"/>
    <property type="match status" value="1"/>
</dbReference>
<dbReference type="Gene3D" id="2.40.170.20">
    <property type="entry name" value="TonB-dependent receptor, beta-barrel domain"/>
    <property type="match status" value="1"/>
</dbReference>
<evidence type="ECO:0000256" key="3">
    <source>
        <dbReference type="ARBA" id="ARBA00022452"/>
    </source>
</evidence>
<dbReference type="InterPro" id="IPR023996">
    <property type="entry name" value="TonB-dep_OMP_SusC/RagA"/>
</dbReference>
<keyword evidence="6 7" id="KW-0998">Cell outer membrane</keyword>
<organism evidence="10 11">
    <name type="scientific">Phnomibacter ginsenosidimutans</name>
    <dbReference type="NCBI Taxonomy" id="2676868"/>
    <lineage>
        <taxon>Bacteria</taxon>
        <taxon>Pseudomonadati</taxon>
        <taxon>Bacteroidota</taxon>
        <taxon>Chitinophagia</taxon>
        <taxon>Chitinophagales</taxon>
        <taxon>Chitinophagaceae</taxon>
        <taxon>Phnomibacter</taxon>
    </lineage>
</organism>
<reference evidence="10 11" key="1">
    <citation type="submission" date="2019-11" db="EMBL/GenBank/DDBJ databases">
        <authorList>
            <person name="Im W.T."/>
        </authorList>
    </citation>
    <scope>NUCLEOTIDE SEQUENCE [LARGE SCALE GENOMIC DNA]</scope>
    <source>
        <strain evidence="10 11">SB-02</strain>
    </source>
</reference>
<evidence type="ECO:0000256" key="5">
    <source>
        <dbReference type="ARBA" id="ARBA00023136"/>
    </source>
</evidence>
<evidence type="ECO:0000259" key="9">
    <source>
        <dbReference type="Pfam" id="PF07715"/>
    </source>
</evidence>
<dbReference type="Gene3D" id="2.170.130.10">
    <property type="entry name" value="TonB-dependent receptor, plug domain"/>
    <property type="match status" value="1"/>
</dbReference>
<dbReference type="Proteomes" id="UP000426027">
    <property type="component" value="Chromosome"/>
</dbReference>
<evidence type="ECO:0000313" key="10">
    <source>
        <dbReference type="EMBL" id="QGW29593.1"/>
    </source>
</evidence>
<evidence type="ECO:0000256" key="8">
    <source>
        <dbReference type="SAM" id="SignalP"/>
    </source>
</evidence>
<dbReference type="InterPro" id="IPR012910">
    <property type="entry name" value="Plug_dom"/>
</dbReference>
<evidence type="ECO:0000256" key="2">
    <source>
        <dbReference type="ARBA" id="ARBA00022448"/>
    </source>
</evidence>
<dbReference type="PROSITE" id="PS52016">
    <property type="entry name" value="TONB_DEPENDENT_REC_3"/>
    <property type="match status" value="1"/>
</dbReference>
<dbReference type="InterPro" id="IPR036942">
    <property type="entry name" value="Beta-barrel_TonB_sf"/>
</dbReference>
<comment type="subcellular location">
    <subcellularLocation>
        <location evidence="1 7">Cell outer membrane</location>
        <topology evidence="1 7">Multi-pass membrane protein</topology>
    </subcellularLocation>
</comment>
<feature type="chain" id="PRO_5026343289" evidence="8">
    <location>
        <begin position="21"/>
        <end position="756"/>
    </location>
</feature>
<accession>A0A6I6GCX1</accession>
<evidence type="ECO:0000256" key="1">
    <source>
        <dbReference type="ARBA" id="ARBA00004571"/>
    </source>
</evidence>
<evidence type="ECO:0000256" key="7">
    <source>
        <dbReference type="PROSITE-ProRule" id="PRU01360"/>
    </source>
</evidence>
<evidence type="ECO:0000256" key="4">
    <source>
        <dbReference type="ARBA" id="ARBA00022692"/>
    </source>
</evidence>
<dbReference type="NCBIfam" id="TIGR04056">
    <property type="entry name" value="OMP_RagA_SusC"/>
    <property type="match status" value="1"/>
</dbReference>
<dbReference type="SUPFAM" id="SSF56935">
    <property type="entry name" value="Porins"/>
    <property type="match status" value="1"/>
</dbReference>
<name>A0A6I6GCX1_9BACT</name>
<dbReference type="GO" id="GO:0009279">
    <property type="term" value="C:cell outer membrane"/>
    <property type="evidence" value="ECO:0007669"/>
    <property type="project" value="UniProtKB-SubCell"/>
</dbReference>
<dbReference type="KEGG" id="fls:GLV81_17040"/>
<protein>
    <submittedName>
        <fullName evidence="10">SusC/RagA family TonB-linked outer membrane protein</fullName>
    </submittedName>
</protein>
<keyword evidence="3 7" id="KW-1134">Transmembrane beta strand</keyword>
<dbReference type="EMBL" id="CP046566">
    <property type="protein sequence ID" value="QGW29593.1"/>
    <property type="molecule type" value="Genomic_DNA"/>
</dbReference>
<comment type="similarity">
    <text evidence="7">Belongs to the TonB-dependent receptor family.</text>
</comment>
<feature type="signal peptide" evidence="8">
    <location>
        <begin position="1"/>
        <end position="20"/>
    </location>
</feature>
<dbReference type="SUPFAM" id="SSF49464">
    <property type="entry name" value="Carboxypeptidase regulatory domain-like"/>
    <property type="match status" value="1"/>
</dbReference>
<keyword evidence="11" id="KW-1185">Reference proteome</keyword>
<dbReference type="Gene3D" id="2.60.40.1120">
    <property type="entry name" value="Carboxypeptidase-like, regulatory domain"/>
    <property type="match status" value="1"/>
</dbReference>
<keyword evidence="4 7" id="KW-0812">Transmembrane</keyword>
<evidence type="ECO:0000256" key="6">
    <source>
        <dbReference type="ARBA" id="ARBA00023237"/>
    </source>
</evidence>
<evidence type="ECO:0000313" key="11">
    <source>
        <dbReference type="Proteomes" id="UP000426027"/>
    </source>
</evidence>
<dbReference type="AlphaFoldDB" id="A0A6I6GCX1"/>
<keyword evidence="8" id="KW-0732">Signal</keyword>
<feature type="domain" description="TonB-dependent receptor plug" evidence="9">
    <location>
        <begin position="115"/>
        <end position="232"/>
    </location>
</feature>
<dbReference type="InterPro" id="IPR037066">
    <property type="entry name" value="Plug_dom_sf"/>
</dbReference>
<gene>
    <name evidence="10" type="ORF">GLV81_17040</name>
</gene>
<proteinExistence type="inferred from homology"/>
<dbReference type="InterPro" id="IPR023997">
    <property type="entry name" value="TonB-dep_OMP_SusC/RagA_CS"/>
</dbReference>